<keyword evidence="3" id="KW-1185">Reference proteome</keyword>
<evidence type="ECO:0000256" key="1">
    <source>
        <dbReference type="ARBA" id="ARBA00022679"/>
    </source>
</evidence>
<dbReference type="SMART" id="SM00882">
    <property type="entry name" value="CoA_trans"/>
    <property type="match status" value="1"/>
</dbReference>
<dbReference type="EC" id="2.8.3.-" evidence="2"/>
<evidence type="ECO:0000313" key="3">
    <source>
        <dbReference type="Proteomes" id="UP001259803"/>
    </source>
</evidence>
<sequence length="294" mass="32093">MADLDKRMSARDIVAQIEDGMTVGIGGWGPRRKPMALVREILRSDVKDLTIAAFGGADVGMLCAAGKVKKLIFAFVSLDAIPLEPWFRKAREAGQIDVFEMDEGMFQWGLKAAAFDMPFLPTRVGLGTDLAELGGIKTVQSPYDDGEVMLAMPAIKLDVALIHANRCDWRGNNQFLGPDYYYDPWFAKAAKRTFVSCEELVEKMEDSHPDDVAANAIERCFVSGVVEMPGGAHPSSMPPAYGWDMGWFKDYAAAAKDPGDWSQVSDRFVGKDEAAYQASVGGVDKIAALPLPVM</sequence>
<dbReference type="EMBL" id="JAVRHS010000002">
    <property type="protein sequence ID" value="MDT0575351.1"/>
    <property type="molecule type" value="Genomic_DNA"/>
</dbReference>
<dbReference type="RefSeq" id="WP_311339920.1">
    <property type="nucleotide sequence ID" value="NZ_JAVRHS010000002.1"/>
</dbReference>
<accession>A0ABU2ZFH6</accession>
<dbReference type="PANTHER" id="PTHR13707:SF60">
    <property type="entry name" value="ACETATE COA-TRANSFERASE SUBUNIT ALPHA"/>
    <property type="match status" value="1"/>
</dbReference>
<dbReference type="InterPro" id="IPR037171">
    <property type="entry name" value="NagB/RpiA_transferase-like"/>
</dbReference>
<protein>
    <submittedName>
        <fullName evidence="2">CoA-transferase</fullName>
        <ecNumber evidence="2">2.8.3.-</ecNumber>
    </submittedName>
</protein>
<dbReference type="SUPFAM" id="SSF100950">
    <property type="entry name" value="NagB/RpiA/CoA transferase-like"/>
    <property type="match status" value="1"/>
</dbReference>
<dbReference type="PANTHER" id="PTHR13707">
    <property type="entry name" value="KETOACID-COENZYME A TRANSFERASE"/>
    <property type="match status" value="1"/>
</dbReference>
<dbReference type="GO" id="GO:0016740">
    <property type="term" value="F:transferase activity"/>
    <property type="evidence" value="ECO:0007669"/>
    <property type="project" value="UniProtKB-KW"/>
</dbReference>
<dbReference type="Gene3D" id="3.30.30.40">
    <property type="match status" value="1"/>
</dbReference>
<dbReference type="Gene3D" id="3.40.1080.10">
    <property type="entry name" value="Glutaconate Coenzyme A-transferase"/>
    <property type="match status" value="1"/>
</dbReference>
<organism evidence="2 3">
    <name type="scientific">Croceicoccus esteveae</name>
    <dbReference type="NCBI Taxonomy" id="3075597"/>
    <lineage>
        <taxon>Bacteria</taxon>
        <taxon>Pseudomonadati</taxon>
        <taxon>Pseudomonadota</taxon>
        <taxon>Alphaproteobacteria</taxon>
        <taxon>Sphingomonadales</taxon>
        <taxon>Erythrobacteraceae</taxon>
        <taxon>Croceicoccus</taxon>
    </lineage>
</organism>
<keyword evidence="1 2" id="KW-0808">Transferase</keyword>
<evidence type="ECO:0000313" key="2">
    <source>
        <dbReference type="EMBL" id="MDT0575351.1"/>
    </source>
</evidence>
<dbReference type="Pfam" id="PF01144">
    <property type="entry name" value="CoA_trans"/>
    <property type="match status" value="1"/>
</dbReference>
<name>A0ABU2ZFH6_9SPHN</name>
<gene>
    <name evidence="2" type="ORF">RM533_04040</name>
</gene>
<reference evidence="2 3" key="1">
    <citation type="submission" date="2023-09" db="EMBL/GenBank/DDBJ databases">
        <authorList>
            <person name="Rey-Velasco X."/>
        </authorList>
    </citation>
    <scope>NUCLEOTIDE SEQUENCE [LARGE SCALE GENOMIC DNA]</scope>
    <source>
        <strain evidence="2 3">F390</strain>
    </source>
</reference>
<comment type="caution">
    <text evidence="2">The sequence shown here is derived from an EMBL/GenBank/DDBJ whole genome shotgun (WGS) entry which is preliminary data.</text>
</comment>
<dbReference type="Proteomes" id="UP001259803">
    <property type="component" value="Unassembled WGS sequence"/>
</dbReference>
<dbReference type="InterPro" id="IPR004165">
    <property type="entry name" value="CoA_trans_fam_I"/>
</dbReference>
<proteinExistence type="predicted"/>